<name>A0A645FP70_9ZZZZ</name>
<gene>
    <name evidence="1" type="ORF">SDC9_162714</name>
</gene>
<organism evidence="1">
    <name type="scientific">bioreactor metagenome</name>
    <dbReference type="NCBI Taxonomy" id="1076179"/>
    <lineage>
        <taxon>unclassified sequences</taxon>
        <taxon>metagenomes</taxon>
        <taxon>ecological metagenomes</taxon>
    </lineage>
</organism>
<evidence type="ECO:0000313" key="1">
    <source>
        <dbReference type="EMBL" id="MPN15382.1"/>
    </source>
</evidence>
<proteinExistence type="predicted"/>
<dbReference type="EMBL" id="VSSQ01062142">
    <property type="protein sequence ID" value="MPN15382.1"/>
    <property type="molecule type" value="Genomic_DNA"/>
</dbReference>
<dbReference type="AlphaFoldDB" id="A0A645FP70"/>
<comment type="caution">
    <text evidence="1">The sequence shown here is derived from an EMBL/GenBank/DDBJ whole genome shotgun (WGS) entry which is preliminary data.</text>
</comment>
<accession>A0A645FP70</accession>
<protein>
    <submittedName>
        <fullName evidence="1">Uncharacterized protein</fullName>
    </submittedName>
</protein>
<sequence>MRQQFRMRFFTELHPRRAAGGEQRKRCSALQMRKQLLALLQHGQVRASGGIIHLVKAHAMQRGNDLAHAVFAFAQAHLAAERHAHSRGNLRRNFHAAVV</sequence>
<reference evidence="1" key="1">
    <citation type="submission" date="2019-08" db="EMBL/GenBank/DDBJ databases">
        <authorList>
            <person name="Kucharzyk K."/>
            <person name="Murdoch R.W."/>
            <person name="Higgins S."/>
            <person name="Loffler F."/>
        </authorList>
    </citation>
    <scope>NUCLEOTIDE SEQUENCE</scope>
</reference>